<comment type="caution">
    <text evidence="3">The sequence shown here is derived from an EMBL/GenBank/DDBJ whole genome shotgun (WGS) entry which is preliminary data.</text>
</comment>
<feature type="transmembrane region" description="Helical" evidence="1">
    <location>
        <begin position="150"/>
        <end position="169"/>
    </location>
</feature>
<accession>A0A0W0Z1U7</accession>
<keyword evidence="3" id="KW-0012">Acyltransferase</keyword>
<sequence>MLPFLENYFMRNHLLQNERILSLDVFRGLTMALMVLVNSLGTRISYPILLHSEWNGCTLADFVFPSFLFIVGMTTVISLKRHVKEESKNEVYYSIFKRTIILFLLGIFINVFPKNIDISSIRIYGILQRIALCYLICAFIYLHTTIRTQIFIFWGILLGYWYFLVYIHLPGAGMNQLTITRNWVGYIDQLLFSPKHLLFRNFDPEGFLSTIPSVATTLSGVIAGSLLLAQIQKQRKCILMIAAGLLFLLVAWLWSYSFPINKNLWTSSFVLWCSGFSLIVFSFCYYFIDIIGYNKWSLPFKILGMNALFIFVFHVMLLKIQSFFLLPLSDGTQDVVRVAIAEYLFGNFSPKNAGLFYSLTFLFLNFLVAVFLYRRKIFIKI</sequence>
<dbReference type="STRING" id="45074.Lsan_1490"/>
<feature type="transmembrane region" description="Helical" evidence="1">
    <location>
        <begin position="207"/>
        <end position="228"/>
    </location>
</feature>
<feature type="transmembrane region" description="Helical" evidence="1">
    <location>
        <begin position="269"/>
        <end position="288"/>
    </location>
</feature>
<reference evidence="3 4" key="1">
    <citation type="submission" date="2015-11" db="EMBL/GenBank/DDBJ databases">
        <title>Genomic analysis of 38 Legionella species identifies large and diverse effector repertoires.</title>
        <authorList>
            <person name="Burstein D."/>
            <person name="Amaro F."/>
            <person name="Zusman T."/>
            <person name="Lifshitz Z."/>
            <person name="Cohen O."/>
            <person name="Gilbert J.A."/>
            <person name="Pupko T."/>
            <person name="Shuman H.A."/>
            <person name="Segal G."/>
        </authorList>
    </citation>
    <scope>NUCLEOTIDE SEQUENCE [LARGE SCALE GENOMIC DNA]</scope>
    <source>
        <strain evidence="3 4">SC-63-C7</strain>
    </source>
</reference>
<dbReference type="PANTHER" id="PTHR31061">
    <property type="entry name" value="LD22376P"/>
    <property type="match status" value="1"/>
</dbReference>
<protein>
    <submittedName>
        <fullName evidence="3">Putative Heparan-alpha-glucosaminide N-acetyltransferase</fullName>
        <ecNumber evidence="3">2.3.1.78</ecNumber>
    </submittedName>
</protein>
<evidence type="ECO:0000313" key="4">
    <source>
        <dbReference type="Proteomes" id="UP000054703"/>
    </source>
</evidence>
<feature type="transmembrane region" description="Helical" evidence="1">
    <location>
        <begin position="123"/>
        <end position="143"/>
    </location>
</feature>
<dbReference type="EC" id="2.3.1.78" evidence="3"/>
<feature type="transmembrane region" description="Helical" evidence="1">
    <location>
        <begin position="354"/>
        <end position="373"/>
    </location>
</feature>
<proteinExistence type="predicted"/>
<feature type="transmembrane region" description="Helical" evidence="1">
    <location>
        <begin position="62"/>
        <end position="79"/>
    </location>
</feature>
<feature type="domain" description="Heparan-alpha-glucosaminide N-acetyltransferase catalytic" evidence="2">
    <location>
        <begin position="19"/>
        <end position="251"/>
    </location>
</feature>
<feature type="transmembrane region" description="Helical" evidence="1">
    <location>
        <begin position="91"/>
        <end position="111"/>
    </location>
</feature>
<feature type="transmembrane region" description="Helical" evidence="1">
    <location>
        <begin position="21"/>
        <end position="42"/>
    </location>
</feature>
<dbReference type="InterPro" id="IPR012429">
    <property type="entry name" value="HGSNAT_cat"/>
</dbReference>
<name>A0A0W0Z1U7_9GAMM</name>
<evidence type="ECO:0000259" key="2">
    <source>
        <dbReference type="Pfam" id="PF07786"/>
    </source>
</evidence>
<keyword evidence="1" id="KW-0812">Transmembrane</keyword>
<evidence type="ECO:0000313" key="3">
    <source>
        <dbReference type="EMBL" id="KTD63136.1"/>
    </source>
</evidence>
<dbReference type="Pfam" id="PF07786">
    <property type="entry name" value="HGSNAT_cat"/>
    <property type="match status" value="1"/>
</dbReference>
<evidence type="ECO:0000256" key="1">
    <source>
        <dbReference type="SAM" id="Phobius"/>
    </source>
</evidence>
<dbReference type="GO" id="GO:0015019">
    <property type="term" value="F:heparan-alpha-glucosaminide N-acetyltransferase activity"/>
    <property type="evidence" value="ECO:0007669"/>
    <property type="project" value="UniProtKB-EC"/>
</dbReference>
<keyword evidence="4" id="KW-1185">Reference proteome</keyword>
<feature type="transmembrane region" description="Helical" evidence="1">
    <location>
        <begin position="300"/>
        <end position="320"/>
    </location>
</feature>
<keyword evidence="1" id="KW-0472">Membrane</keyword>
<dbReference type="AlphaFoldDB" id="A0A0W0Z1U7"/>
<organism evidence="3 4">
    <name type="scientific">Legionella santicrucis</name>
    <dbReference type="NCBI Taxonomy" id="45074"/>
    <lineage>
        <taxon>Bacteria</taxon>
        <taxon>Pseudomonadati</taxon>
        <taxon>Pseudomonadota</taxon>
        <taxon>Gammaproteobacteria</taxon>
        <taxon>Legionellales</taxon>
        <taxon>Legionellaceae</taxon>
        <taxon>Legionella</taxon>
    </lineage>
</organism>
<dbReference type="PATRIC" id="fig|45074.5.peg.1585"/>
<gene>
    <name evidence="3" type="ORF">Lsan_1490</name>
</gene>
<dbReference type="PANTHER" id="PTHR31061:SF24">
    <property type="entry name" value="LD22376P"/>
    <property type="match status" value="1"/>
</dbReference>
<keyword evidence="1" id="KW-1133">Transmembrane helix</keyword>
<keyword evidence="3" id="KW-0808">Transferase</keyword>
<feature type="transmembrane region" description="Helical" evidence="1">
    <location>
        <begin position="237"/>
        <end position="257"/>
    </location>
</feature>
<dbReference type="EMBL" id="LNYU01000031">
    <property type="protein sequence ID" value="KTD63136.1"/>
    <property type="molecule type" value="Genomic_DNA"/>
</dbReference>
<dbReference type="Proteomes" id="UP000054703">
    <property type="component" value="Unassembled WGS sequence"/>
</dbReference>